<dbReference type="SUPFAM" id="SSF54631">
    <property type="entry name" value="CBS-domain pair"/>
    <property type="match status" value="1"/>
</dbReference>
<evidence type="ECO:0000259" key="13">
    <source>
        <dbReference type="PROSITE" id="PS51846"/>
    </source>
</evidence>
<dbReference type="SMART" id="SM01091">
    <property type="entry name" value="CorC_HlyC"/>
    <property type="match status" value="1"/>
</dbReference>
<keyword evidence="5" id="KW-0677">Repeat</keyword>
<gene>
    <name evidence="14" type="ORF">ACFQNG_09090</name>
</gene>
<keyword evidence="3" id="KW-1003">Cell membrane</keyword>
<evidence type="ECO:0000256" key="4">
    <source>
        <dbReference type="ARBA" id="ARBA00022692"/>
    </source>
</evidence>
<dbReference type="PROSITE" id="PS51371">
    <property type="entry name" value="CBS"/>
    <property type="match status" value="2"/>
</dbReference>
<dbReference type="InterPro" id="IPR000644">
    <property type="entry name" value="CBS_dom"/>
</dbReference>
<reference evidence="15" key="1">
    <citation type="journal article" date="2019" name="Int. J. Syst. Evol. Microbiol.">
        <title>The Global Catalogue of Microorganisms (GCM) 10K type strain sequencing project: providing services to taxonomists for standard genome sequencing and annotation.</title>
        <authorList>
            <consortium name="The Broad Institute Genomics Platform"/>
            <consortium name="The Broad Institute Genome Sequencing Center for Infectious Disease"/>
            <person name="Wu L."/>
            <person name="Ma J."/>
        </authorList>
    </citation>
    <scope>NUCLEOTIDE SEQUENCE [LARGE SCALE GENOMIC DNA]</scope>
    <source>
        <strain evidence="15">CGMCC 1.12942</strain>
    </source>
</reference>
<dbReference type="InterPro" id="IPR046342">
    <property type="entry name" value="CBS_dom_sf"/>
</dbReference>
<keyword evidence="7 9" id="KW-0129">CBS domain</keyword>
<dbReference type="InterPro" id="IPR044751">
    <property type="entry name" value="Ion_transp-like_CBS"/>
</dbReference>
<keyword evidence="15" id="KW-1185">Reference proteome</keyword>
<dbReference type="Gene3D" id="3.30.465.10">
    <property type="match status" value="1"/>
</dbReference>
<dbReference type="EMBL" id="JBHTBW010000021">
    <property type="protein sequence ID" value="MFC7441313.1"/>
    <property type="molecule type" value="Genomic_DNA"/>
</dbReference>
<evidence type="ECO:0000256" key="10">
    <source>
        <dbReference type="PROSITE-ProRule" id="PRU01193"/>
    </source>
</evidence>
<comment type="subcellular location">
    <subcellularLocation>
        <location evidence="1">Cell membrane</location>
        <topology evidence="1">Multi-pass membrane protein</topology>
    </subcellularLocation>
</comment>
<protein>
    <submittedName>
        <fullName evidence="14">Hemolysin family protein</fullName>
    </submittedName>
</protein>
<keyword evidence="8 10" id="KW-0472">Membrane</keyword>
<dbReference type="InterPro" id="IPR005170">
    <property type="entry name" value="Transptr-assoc_dom"/>
</dbReference>
<feature type="domain" description="CBS" evidence="12">
    <location>
        <begin position="227"/>
        <end position="288"/>
    </location>
</feature>
<dbReference type="Pfam" id="PF00571">
    <property type="entry name" value="CBS"/>
    <property type="match status" value="2"/>
</dbReference>
<evidence type="ECO:0000256" key="7">
    <source>
        <dbReference type="ARBA" id="ARBA00023122"/>
    </source>
</evidence>
<sequence>MLATDILIFVLQLSAILFLVLLNGFFVASEFAIVKVRHTRIAQLSEEGNVRAKATEKILSNLDAYLSATQLGITLASLGLGWLGEPFLARLITPALAWLGVSSTLTHIISFVLAFSVITFLHIVIGEMAPKSLAIRQAEVTSLWTAKPLHWFFVIFKPTIWLLNSAANLVLKWLGVELVPDHQQAHTEEEIRMLVEQSHKSGIIDQTELSLFDNIFDFTNRIAREVMVPRVNMVCLYQDRPLEENLEIIQKSPFTRYPLCGKDKDDILGIIHIRDVYRAIVNQQVPDLSDVVRPPVYVPEGMEIKDVLRTLQKHHTELALIIDEFGGTAGLITIEDIVEEIVGEIQDEFDNERPFFQKKGDETSISAHLLIEEVNEHFQIEIEDEDNDTIGGWFFSQLQEIPQIGSMVEAYDHRFTVQEMEGRRVTRLLVKSLPSEVAQTPQTED</sequence>
<evidence type="ECO:0000256" key="1">
    <source>
        <dbReference type="ARBA" id="ARBA00004651"/>
    </source>
</evidence>
<evidence type="ECO:0000259" key="12">
    <source>
        <dbReference type="PROSITE" id="PS51371"/>
    </source>
</evidence>
<dbReference type="Proteomes" id="UP001596500">
    <property type="component" value="Unassembled WGS sequence"/>
</dbReference>
<dbReference type="Gene3D" id="3.10.580.10">
    <property type="entry name" value="CBS-domain"/>
    <property type="match status" value="1"/>
</dbReference>
<dbReference type="InterPro" id="IPR002550">
    <property type="entry name" value="CNNM"/>
</dbReference>
<feature type="transmembrane region" description="Helical" evidence="11">
    <location>
        <begin position="104"/>
        <end position="125"/>
    </location>
</feature>
<keyword evidence="6 10" id="KW-1133">Transmembrane helix</keyword>
<organism evidence="14 15">
    <name type="scientific">Laceyella putida</name>
    <dbReference type="NCBI Taxonomy" id="110101"/>
    <lineage>
        <taxon>Bacteria</taxon>
        <taxon>Bacillati</taxon>
        <taxon>Bacillota</taxon>
        <taxon>Bacilli</taxon>
        <taxon>Bacillales</taxon>
        <taxon>Thermoactinomycetaceae</taxon>
        <taxon>Laceyella</taxon>
    </lineage>
</organism>
<comment type="caution">
    <text evidence="14">The sequence shown here is derived from an EMBL/GenBank/DDBJ whole genome shotgun (WGS) entry which is preliminary data.</text>
</comment>
<dbReference type="SUPFAM" id="SSF56176">
    <property type="entry name" value="FAD-binding/transporter-associated domain-like"/>
    <property type="match status" value="1"/>
</dbReference>
<dbReference type="SMART" id="SM00116">
    <property type="entry name" value="CBS"/>
    <property type="match status" value="2"/>
</dbReference>
<accession>A0ABW2RJZ1</accession>
<dbReference type="InterPro" id="IPR036318">
    <property type="entry name" value="FAD-bd_PCMH-like_sf"/>
</dbReference>
<feature type="domain" description="CNNM transmembrane" evidence="13">
    <location>
        <begin position="5"/>
        <end position="208"/>
    </location>
</feature>
<evidence type="ECO:0000256" key="2">
    <source>
        <dbReference type="ARBA" id="ARBA00006337"/>
    </source>
</evidence>
<dbReference type="Pfam" id="PF01595">
    <property type="entry name" value="CNNM"/>
    <property type="match status" value="1"/>
</dbReference>
<name>A0ABW2RJZ1_9BACL</name>
<dbReference type="InterPro" id="IPR016169">
    <property type="entry name" value="FAD-bd_PCMH_sub2"/>
</dbReference>
<keyword evidence="4 10" id="KW-0812">Transmembrane</keyword>
<dbReference type="PANTHER" id="PTHR43099">
    <property type="entry name" value="UPF0053 PROTEIN YRKA"/>
    <property type="match status" value="1"/>
</dbReference>
<feature type="domain" description="CBS" evidence="12">
    <location>
        <begin position="291"/>
        <end position="348"/>
    </location>
</feature>
<dbReference type="PANTHER" id="PTHR43099:SF2">
    <property type="entry name" value="UPF0053 PROTEIN YRKA"/>
    <property type="match status" value="1"/>
</dbReference>
<evidence type="ECO:0000313" key="15">
    <source>
        <dbReference type="Proteomes" id="UP001596500"/>
    </source>
</evidence>
<evidence type="ECO:0000256" key="9">
    <source>
        <dbReference type="PROSITE-ProRule" id="PRU00703"/>
    </source>
</evidence>
<evidence type="ECO:0000256" key="5">
    <source>
        <dbReference type="ARBA" id="ARBA00022737"/>
    </source>
</evidence>
<dbReference type="InterPro" id="IPR051676">
    <property type="entry name" value="UPF0053_domain"/>
</dbReference>
<comment type="similarity">
    <text evidence="2">Belongs to the UPF0053 family.</text>
</comment>
<evidence type="ECO:0000256" key="3">
    <source>
        <dbReference type="ARBA" id="ARBA00022475"/>
    </source>
</evidence>
<feature type="transmembrane region" description="Helical" evidence="11">
    <location>
        <begin position="6"/>
        <end position="28"/>
    </location>
</feature>
<evidence type="ECO:0000313" key="14">
    <source>
        <dbReference type="EMBL" id="MFC7441313.1"/>
    </source>
</evidence>
<evidence type="ECO:0000256" key="6">
    <source>
        <dbReference type="ARBA" id="ARBA00022989"/>
    </source>
</evidence>
<feature type="transmembrane region" description="Helical" evidence="11">
    <location>
        <begin position="64"/>
        <end position="84"/>
    </location>
</feature>
<dbReference type="Pfam" id="PF03471">
    <property type="entry name" value="CorC_HlyC"/>
    <property type="match status" value="1"/>
</dbReference>
<evidence type="ECO:0000256" key="11">
    <source>
        <dbReference type="SAM" id="Phobius"/>
    </source>
</evidence>
<proteinExistence type="inferred from homology"/>
<dbReference type="CDD" id="cd04590">
    <property type="entry name" value="CBS_pair_CorC_HlyC_assoc"/>
    <property type="match status" value="1"/>
</dbReference>
<dbReference type="PROSITE" id="PS51846">
    <property type="entry name" value="CNNM"/>
    <property type="match status" value="1"/>
</dbReference>
<dbReference type="RefSeq" id="WP_379864604.1">
    <property type="nucleotide sequence ID" value="NZ_JBHTBW010000021.1"/>
</dbReference>
<evidence type="ECO:0000256" key="8">
    <source>
        <dbReference type="ARBA" id="ARBA00023136"/>
    </source>
</evidence>